<dbReference type="OrthoDB" id="1294322at2759"/>
<keyword evidence="2" id="KW-1185">Reference proteome</keyword>
<keyword evidence="1" id="KW-0689">Ribosomal protein</keyword>
<accession>A0A4Y2N308</accession>
<name>A0A4Y2N308_ARAVE</name>
<dbReference type="SUPFAM" id="SSF160374">
    <property type="entry name" value="RplX-like"/>
    <property type="match status" value="1"/>
</dbReference>
<protein>
    <submittedName>
        <fullName evidence="1">60S ribosomal protein L18a</fullName>
    </submittedName>
</protein>
<evidence type="ECO:0000313" key="2">
    <source>
        <dbReference type="Proteomes" id="UP000499080"/>
    </source>
</evidence>
<organism evidence="1 2">
    <name type="scientific">Araneus ventricosus</name>
    <name type="common">Orbweaver spider</name>
    <name type="synonym">Epeira ventricosa</name>
    <dbReference type="NCBI Taxonomy" id="182803"/>
    <lineage>
        <taxon>Eukaryota</taxon>
        <taxon>Metazoa</taxon>
        <taxon>Ecdysozoa</taxon>
        <taxon>Arthropoda</taxon>
        <taxon>Chelicerata</taxon>
        <taxon>Arachnida</taxon>
        <taxon>Araneae</taxon>
        <taxon>Araneomorphae</taxon>
        <taxon>Entelegynae</taxon>
        <taxon>Araneoidea</taxon>
        <taxon>Araneidae</taxon>
        <taxon>Araneus</taxon>
    </lineage>
</organism>
<dbReference type="Gene3D" id="3.10.20.10">
    <property type="match status" value="1"/>
</dbReference>
<sequence>MLTLNPALAELWEVSIAGTVLAIEIIGDRDMGAKHRARADSIQIMKVQEIPASKCRRPHVKQFHDSKIKFPLPSRINRKFHKPRFTTVRPNAKF</sequence>
<dbReference type="GO" id="GO:0003735">
    <property type="term" value="F:structural constituent of ribosome"/>
    <property type="evidence" value="ECO:0007669"/>
    <property type="project" value="InterPro"/>
</dbReference>
<comment type="caution">
    <text evidence="1">The sequence shown here is derived from an EMBL/GenBank/DDBJ whole genome shotgun (WGS) entry which is preliminary data.</text>
</comment>
<reference evidence="1 2" key="1">
    <citation type="journal article" date="2019" name="Sci. Rep.">
        <title>Orb-weaving spider Araneus ventricosus genome elucidates the spidroin gene catalogue.</title>
        <authorList>
            <person name="Kono N."/>
            <person name="Nakamura H."/>
            <person name="Ohtoshi R."/>
            <person name="Moran D.A.P."/>
            <person name="Shinohara A."/>
            <person name="Yoshida Y."/>
            <person name="Fujiwara M."/>
            <person name="Mori M."/>
            <person name="Tomita M."/>
            <person name="Arakawa K."/>
        </authorList>
    </citation>
    <scope>NUCLEOTIDE SEQUENCE [LARGE SCALE GENOMIC DNA]</scope>
</reference>
<dbReference type="GO" id="GO:0006412">
    <property type="term" value="P:translation"/>
    <property type="evidence" value="ECO:0007669"/>
    <property type="project" value="InterPro"/>
</dbReference>
<dbReference type="AlphaFoldDB" id="A0A4Y2N308"/>
<keyword evidence="1" id="KW-0687">Ribonucleoprotein</keyword>
<dbReference type="EMBL" id="BGPR01008427">
    <property type="protein sequence ID" value="GBN33755.1"/>
    <property type="molecule type" value="Genomic_DNA"/>
</dbReference>
<dbReference type="PANTHER" id="PTHR10052">
    <property type="entry name" value="60S RIBOSOMAL PROTEIN L18A"/>
    <property type="match status" value="1"/>
</dbReference>
<proteinExistence type="predicted"/>
<dbReference type="InterPro" id="IPR021138">
    <property type="entry name" value="Ribosomal_eL20_eukaryotes"/>
</dbReference>
<dbReference type="Proteomes" id="UP000499080">
    <property type="component" value="Unassembled WGS sequence"/>
</dbReference>
<evidence type="ECO:0000313" key="1">
    <source>
        <dbReference type="EMBL" id="GBN33755.1"/>
    </source>
</evidence>
<gene>
    <name evidence="1" type="primary">RPL18A</name>
    <name evidence="1" type="ORF">AVEN_104691_1</name>
</gene>
<dbReference type="GO" id="GO:0005840">
    <property type="term" value="C:ribosome"/>
    <property type="evidence" value="ECO:0007669"/>
    <property type="project" value="UniProtKB-KW"/>
</dbReference>